<accession>A0A1L0AZ78</accession>
<sequence>MESILLLDSLKETLNVTKSQYLNLSINNHINLRLTKDNASSHLLGIVNFPLENINIISYEFSSDQFGYKCFIFPAIKMLNLSYDQNNHMLQLSRINDTDEQTIMNYHNTNAKNFINIPSHRFNDVNYHEEYKAYKFIKSGMDFGTLSKHIINEFSTDSSIIYVDSQTCSIQDLQNTYFTFTNINFKSKESIRKGYEMEDFNNTSWYLKKLSNDTRDNCNLLIQLKIQFLIFINTLNASVCENMHNIIQLFVKCKDEIVLLNALESMYPSNEEHSCLDNFYLLLMTIWEFMNWEMKLYFVKTTLWNDVINKLDTDLINMRITDDDEHIKYFNFMCEKIKRQLKDIIKEKETGYLSDVKNLLYNVDTKGITNEDNLSDDSEMDLLACENNEDQYIEIYGSSEDEYAPAVAYQITYKRY</sequence>
<dbReference type="EMBL" id="FQNF01000023">
    <property type="protein sequence ID" value="SGZ39416.1"/>
    <property type="molecule type" value="Genomic_DNA"/>
</dbReference>
<dbReference type="Proteomes" id="UP000183365">
    <property type="component" value="Unassembled WGS sequence"/>
</dbReference>
<organism evidence="1 2">
    <name type="scientific">Hanseniaspora guilliermondii</name>
    <dbReference type="NCBI Taxonomy" id="56406"/>
    <lineage>
        <taxon>Eukaryota</taxon>
        <taxon>Fungi</taxon>
        <taxon>Dikarya</taxon>
        <taxon>Ascomycota</taxon>
        <taxon>Saccharomycotina</taxon>
        <taxon>Saccharomycetes</taxon>
        <taxon>Saccharomycodales</taxon>
        <taxon>Saccharomycodaceae</taxon>
        <taxon>Hanseniaspora</taxon>
    </lineage>
</organism>
<keyword evidence="2" id="KW-1185">Reference proteome</keyword>
<reference evidence="2" key="1">
    <citation type="submission" date="2016-11" db="EMBL/GenBank/DDBJ databases">
        <authorList>
            <person name="Guldener U."/>
        </authorList>
    </citation>
    <scope>NUCLEOTIDE SEQUENCE [LARGE SCALE GENOMIC DNA]</scope>
</reference>
<dbReference type="InterPro" id="IPR038514">
    <property type="entry name" value="AAR2_C_sf"/>
</dbReference>
<evidence type="ECO:0000313" key="2">
    <source>
        <dbReference type="Proteomes" id="UP000183365"/>
    </source>
</evidence>
<protein>
    <submittedName>
        <fullName evidence="1">Uncharacterized protein</fullName>
    </submittedName>
</protein>
<gene>
    <name evidence="1" type="ORF">HGUI_01616</name>
</gene>
<dbReference type="OrthoDB" id="201752at2759"/>
<dbReference type="Gene3D" id="1.25.40.550">
    <property type="entry name" value="Aar2, C-terminal domain-like"/>
    <property type="match status" value="1"/>
</dbReference>
<proteinExistence type="predicted"/>
<name>A0A1L0AZ78_9ASCO</name>
<evidence type="ECO:0000313" key="1">
    <source>
        <dbReference type="EMBL" id="SGZ39416.1"/>
    </source>
</evidence>
<dbReference type="AlphaFoldDB" id="A0A1L0AZ78"/>
<dbReference type="VEuPathDB" id="FungiDB:HGUI_01616"/>